<dbReference type="OrthoDB" id="3404379at2"/>
<dbReference type="AlphaFoldDB" id="A0A1G9FXE7"/>
<dbReference type="STRING" id="417292.SAMN05421806_114121"/>
<evidence type="ECO:0000256" key="1">
    <source>
        <dbReference type="SAM" id="MobiDB-lite"/>
    </source>
</evidence>
<gene>
    <name evidence="2" type="ORF">SAMN05421806_114121</name>
</gene>
<protein>
    <submittedName>
        <fullName evidence="2">DivIVA domain-containing protein</fullName>
    </submittedName>
</protein>
<dbReference type="Proteomes" id="UP000199155">
    <property type="component" value="Unassembled WGS sequence"/>
</dbReference>
<organism evidence="2 3">
    <name type="scientific">Streptomyces indicus</name>
    <dbReference type="NCBI Taxonomy" id="417292"/>
    <lineage>
        <taxon>Bacteria</taxon>
        <taxon>Bacillati</taxon>
        <taxon>Actinomycetota</taxon>
        <taxon>Actinomycetes</taxon>
        <taxon>Kitasatosporales</taxon>
        <taxon>Streptomycetaceae</taxon>
        <taxon>Streptomyces</taxon>
    </lineage>
</organism>
<feature type="region of interest" description="Disordered" evidence="1">
    <location>
        <begin position="120"/>
        <end position="193"/>
    </location>
</feature>
<proteinExistence type="predicted"/>
<reference evidence="2 3" key="1">
    <citation type="submission" date="2016-10" db="EMBL/GenBank/DDBJ databases">
        <authorList>
            <person name="de Groot N.N."/>
        </authorList>
    </citation>
    <scope>NUCLEOTIDE SEQUENCE [LARGE SCALE GENOMIC DNA]</scope>
    <source>
        <strain evidence="2 3">CGMCC 4.5727</strain>
    </source>
</reference>
<keyword evidence="3" id="KW-1185">Reference proteome</keyword>
<evidence type="ECO:0000313" key="2">
    <source>
        <dbReference type="EMBL" id="SDK93064.1"/>
    </source>
</evidence>
<dbReference type="NCBIfam" id="TIGR03544">
    <property type="entry name" value="DivI1A_domain"/>
    <property type="match status" value="1"/>
</dbReference>
<dbReference type="InterPro" id="IPR019933">
    <property type="entry name" value="DivIVA_domain"/>
</dbReference>
<dbReference type="EMBL" id="FNFF01000014">
    <property type="protein sequence ID" value="SDK93064.1"/>
    <property type="molecule type" value="Genomic_DNA"/>
</dbReference>
<sequence length="193" mass="20062">MFWFLLIALVVVVAAVTLAVLGGSEDGVLSEAPPQYLVDPLPADRPLGRADVEALRLPTAVRGYRMAEVDDALSRLGAELAERDARIADLERSLAGVQATAASGPGLFDKGYPTQSAAVVAEPAAEPEAPAPADASWTAPDDPAGADWTAPEEPGGVRSDTNGENDEADDEFNPWRPPSESAGGPDSPEGPRH</sequence>
<accession>A0A1G9FXE7</accession>
<evidence type="ECO:0000313" key="3">
    <source>
        <dbReference type="Proteomes" id="UP000199155"/>
    </source>
</evidence>
<name>A0A1G9FXE7_9ACTN</name>
<feature type="compositionally biased region" description="Acidic residues" evidence="1">
    <location>
        <begin position="163"/>
        <end position="172"/>
    </location>
</feature>
<feature type="compositionally biased region" description="Low complexity" evidence="1">
    <location>
        <begin position="120"/>
        <end position="133"/>
    </location>
</feature>